<gene>
    <name evidence="3" type="ORF">JEQ17_47500</name>
</gene>
<dbReference type="KEGG" id="slf:JEQ17_47500"/>
<keyword evidence="3" id="KW-0378">Hydrolase</keyword>
<keyword evidence="1" id="KW-0479">Metal-binding</keyword>
<dbReference type="PANTHER" id="PTHR11820:SF7">
    <property type="entry name" value="ACYLPYRUVASE FAHD1, MITOCHONDRIAL"/>
    <property type="match status" value="1"/>
</dbReference>
<accession>A0A7T7L4G7</accession>
<dbReference type="GO" id="GO:0046872">
    <property type="term" value="F:metal ion binding"/>
    <property type="evidence" value="ECO:0007669"/>
    <property type="project" value="UniProtKB-KW"/>
</dbReference>
<dbReference type="Pfam" id="PF01557">
    <property type="entry name" value="FAA_hydrolase"/>
    <property type="match status" value="1"/>
</dbReference>
<sequence length="292" mass="31798">MKLSMFDDFRLGVWARDDSIVDVTRVLPETARPSDRMSALIADWARVESEIRDASRSTGTPRSQVTFRAPQPRPSKILAAPVNHGPHREEMIAAGAFTDVPGTIEKYVAFLKAPSSIVGPDGSIEHPDPTRRIDYEAELGIVIGAPARQVSRENALSHVFGYLALIDVTMRGDEDRSYRKSFDTFTPLGPAIVTADEIPDPSVLELELRVNGRLRQKGRVADLIYDVAQLIEVYSRAMTLETGDIIASGTPDGVGPLTPGDEVSLEVSQVPPLTIPVTARDPLHQPSAPATQ</sequence>
<dbReference type="GO" id="GO:0018773">
    <property type="term" value="F:acetylpyruvate hydrolase activity"/>
    <property type="evidence" value="ECO:0007669"/>
    <property type="project" value="TreeGrafter"/>
</dbReference>
<evidence type="ECO:0000313" key="4">
    <source>
        <dbReference type="Proteomes" id="UP000595636"/>
    </source>
</evidence>
<dbReference type="InterPro" id="IPR036663">
    <property type="entry name" value="Fumarylacetoacetase_C_sf"/>
</dbReference>
<dbReference type="PANTHER" id="PTHR11820">
    <property type="entry name" value="ACYLPYRUVASE"/>
    <property type="match status" value="1"/>
</dbReference>
<evidence type="ECO:0000259" key="2">
    <source>
        <dbReference type="Pfam" id="PF01557"/>
    </source>
</evidence>
<feature type="domain" description="Fumarylacetoacetase-like C-terminal" evidence="2">
    <location>
        <begin position="77"/>
        <end position="277"/>
    </location>
</feature>
<dbReference type="EMBL" id="CP066831">
    <property type="protein sequence ID" value="QQM46307.1"/>
    <property type="molecule type" value="Genomic_DNA"/>
</dbReference>
<evidence type="ECO:0000313" key="3">
    <source>
        <dbReference type="EMBL" id="QQM46307.1"/>
    </source>
</evidence>
<dbReference type="RefSeq" id="WP_200401140.1">
    <property type="nucleotide sequence ID" value="NZ_CP066831.1"/>
</dbReference>
<proteinExistence type="predicted"/>
<protein>
    <submittedName>
        <fullName evidence="3">Fumarylacetoacetate hydrolase family protein</fullName>
    </submittedName>
</protein>
<organism evidence="3 4">
    <name type="scientific">Streptomyces liliifuscus</name>
    <dbReference type="NCBI Taxonomy" id="2797636"/>
    <lineage>
        <taxon>Bacteria</taxon>
        <taxon>Bacillati</taxon>
        <taxon>Actinomycetota</taxon>
        <taxon>Actinomycetes</taxon>
        <taxon>Kitasatosporales</taxon>
        <taxon>Streptomycetaceae</taxon>
        <taxon>Streptomyces</taxon>
    </lineage>
</organism>
<evidence type="ECO:0000256" key="1">
    <source>
        <dbReference type="ARBA" id="ARBA00022723"/>
    </source>
</evidence>
<dbReference type="InterPro" id="IPR011234">
    <property type="entry name" value="Fumarylacetoacetase-like_C"/>
</dbReference>
<dbReference type="Proteomes" id="UP000595636">
    <property type="component" value="Chromosome"/>
</dbReference>
<dbReference type="Gene3D" id="3.90.850.10">
    <property type="entry name" value="Fumarylacetoacetase-like, C-terminal domain"/>
    <property type="match status" value="1"/>
</dbReference>
<dbReference type="SUPFAM" id="SSF56529">
    <property type="entry name" value="FAH"/>
    <property type="match status" value="1"/>
</dbReference>
<name>A0A7T7L4G7_9ACTN</name>
<dbReference type="AlphaFoldDB" id="A0A7T7L4G7"/>
<reference evidence="3 4" key="1">
    <citation type="submission" date="2020-12" db="EMBL/GenBank/DDBJ databases">
        <title>A novel species.</title>
        <authorList>
            <person name="Li K."/>
        </authorList>
    </citation>
    <scope>NUCLEOTIDE SEQUENCE [LARGE SCALE GENOMIC DNA]</scope>
    <source>
        <strain evidence="3 4">ZYC-3</strain>
    </source>
</reference>
<keyword evidence="4" id="KW-1185">Reference proteome</keyword>